<dbReference type="SMR" id="A0A078F1D8"/>
<dbReference type="Gene3D" id="1.50.40.10">
    <property type="entry name" value="Mitochondrial carrier domain"/>
    <property type="match status" value="1"/>
</dbReference>
<evidence type="ECO:0000256" key="4">
    <source>
        <dbReference type="SAM" id="Phobius"/>
    </source>
</evidence>
<evidence type="ECO:0000256" key="3">
    <source>
        <dbReference type="ARBA" id="ARBA00023136"/>
    </source>
</evidence>
<proteinExistence type="predicted"/>
<dbReference type="Proteomes" id="UP000028999">
    <property type="component" value="Unassembled WGS sequence"/>
</dbReference>
<dbReference type="Gramene" id="CDY08285">
    <property type="protein sequence ID" value="CDY08285"/>
    <property type="gene ID" value="GSBRNA2T00125620001"/>
</dbReference>
<dbReference type="PaxDb" id="3708-A0A078F1D8"/>
<keyword evidence="7" id="KW-1185">Reference proteome</keyword>
<dbReference type="InterPro" id="IPR023395">
    <property type="entry name" value="MCP_dom_sf"/>
</dbReference>
<dbReference type="AlphaFoldDB" id="A0A078F1D8"/>
<dbReference type="STRING" id="3708.A0A078F1D8"/>
<evidence type="ECO:0000256" key="2">
    <source>
        <dbReference type="ARBA" id="ARBA00022692"/>
    </source>
</evidence>
<feature type="transmembrane region" description="Helical" evidence="4">
    <location>
        <begin position="50"/>
        <end position="69"/>
    </location>
</feature>
<evidence type="ECO:0000313" key="5">
    <source>
        <dbReference type="EMBL" id="CAF2097040.1"/>
    </source>
</evidence>
<feature type="transmembrane region" description="Helical" evidence="4">
    <location>
        <begin position="12"/>
        <end position="30"/>
    </location>
</feature>
<dbReference type="OMA" id="YWAVGHL"/>
<sequence length="138" mass="15190">MEINLRSGLIRDYLYGGLFFGTWQFLHEAMIGWKAVGMNPLPSEEEVGPLSPVAISIAAGFSGAIAAAASHSFDTARTRAQCVILPKYIGKGRKFLKWNKPGKRLERWTTDTTLLFRGIGTRMARSSVASTVIVGCYY</sequence>
<dbReference type="GO" id="GO:0016020">
    <property type="term" value="C:membrane"/>
    <property type="evidence" value="ECO:0007669"/>
    <property type="project" value="UniProtKB-SubCell"/>
</dbReference>
<dbReference type="GO" id="GO:0022857">
    <property type="term" value="F:transmembrane transporter activity"/>
    <property type="evidence" value="ECO:0000318"/>
    <property type="project" value="GO_Central"/>
</dbReference>
<gene>
    <name evidence="6" type="primary">BnaA05g13340D</name>
    <name evidence="5" type="ORF">DARMORV10_A05P16900.1</name>
    <name evidence="6" type="ORF">GSBRNA2T00125620001</name>
</gene>
<keyword evidence="4" id="KW-1133">Transmembrane helix</keyword>
<keyword evidence="2 4" id="KW-0812">Transmembrane</keyword>
<organism evidence="6 7">
    <name type="scientific">Brassica napus</name>
    <name type="common">Rape</name>
    <dbReference type="NCBI Taxonomy" id="3708"/>
    <lineage>
        <taxon>Eukaryota</taxon>
        <taxon>Viridiplantae</taxon>
        <taxon>Streptophyta</taxon>
        <taxon>Embryophyta</taxon>
        <taxon>Tracheophyta</taxon>
        <taxon>Spermatophyta</taxon>
        <taxon>Magnoliopsida</taxon>
        <taxon>eudicotyledons</taxon>
        <taxon>Gunneridae</taxon>
        <taxon>Pentapetalae</taxon>
        <taxon>rosids</taxon>
        <taxon>malvids</taxon>
        <taxon>Brassicales</taxon>
        <taxon>Brassicaceae</taxon>
        <taxon>Brassiceae</taxon>
        <taxon>Brassica</taxon>
    </lineage>
</organism>
<dbReference type="Proteomes" id="UP001295469">
    <property type="component" value="Chromosome A05"/>
</dbReference>
<reference evidence="5" key="3">
    <citation type="submission" date="2021-01" db="EMBL/GenBank/DDBJ databases">
        <authorList>
            <consortium name="Genoscope - CEA"/>
            <person name="William W."/>
        </authorList>
    </citation>
    <scope>NUCLEOTIDE SEQUENCE</scope>
</reference>
<reference evidence="6 7" key="1">
    <citation type="journal article" date="2014" name="Science">
        <title>Plant genetics. Early allopolyploid evolution in the post-Neolithic Brassica napus oilseed genome.</title>
        <authorList>
            <person name="Chalhoub B."/>
            <person name="Denoeud F."/>
            <person name="Liu S."/>
            <person name="Parkin I.A."/>
            <person name="Tang H."/>
            <person name="Wang X."/>
            <person name="Chiquet J."/>
            <person name="Belcram H."/>
            <person name="Tong C."/>
            <person name="Samans B."/>
            <person name="Correa M."/>
            <person name="Da Silva C."/>
            <person name="Just J."/>
            <person name="Falentin C."/>
            <person name="Koh C.S."/>
            <person name="Le Clainche I."/>
            <person name="Bernard M."/>
            <person name="Bento P."/>
            <person name="Noel B."/>
            <person name="Labadie K."/>
            <person name="Alberti A."/>
            <person name="Charles M."/>
            <person name="Arnaud D."/>
            <person name="Guo H."/>
            <person name="Daviaud C."/>
            <person name="Alamery S."/>
            <person name="Jabbari K."/>
            <person name="Zhao M."/>
            <person name="Edger P.P."/>
            <person name="Chelaifa H."/>
            <person name="Tack D."/>
            <person name="Lassalle G."/>
            <person name="Mestiri I."/>
            <person name="Schnel N."/>
            <person name="Le Paslier M.C."/>
            <person name="Fan G."/>
            <person name="Renault V."/>
            <person name="Bayer P.E."/>
            <person name="Golicz A.A."/>
            <person name="Manoli S."/>
            <person name="Lee T.H."/>
            <person name="Thi V.H."/>
            <person name="Chalabi S."/>
            <person name="Hu Q."/>
            <person name="Fan C."/>
            <person name="Tollenaere R."/>
            <person name="Lu Y."/>
            <person name="Battail C."/>
            <person name="Shen J."/>
            <person name="Sidebottom C.H."/>
            <person name="Wang X."/>
            <person name="Canaguier A."/>
            <person name="Chauveau A."/>
            <person name="Berard A."/>
            <person name="Deniot G."/>
            <person name="Guan M."/>
            <person name="Liu Z."/>
            <person name="Sun F."/>
            <person name="Lim Y.P."/>
            <person name="Lyons E."/>
            <person name="Town C.D."/>
            <person name="Bancroft I."/>
            <person name="Wang X."/>
            <person name="Meng J."/>
            <person name="Ma J."/>
            <person name="Pires J.C."/>
            <person name="King G.J."/>
            <person name="Brunel D."/>
            <person name="Delourme R."/>
            <person name="Renard M."/>
            <person name="Aury J.M."/>
            <person name="Adams K.L."/>
            <person name="Batley J."/>
            <person name="Snowdon R.J."/>
            <person name="Tost J."/>
            <person name="Edwards D."/>
            <person name="Zhou Y."/>
            <person name="Hua W."/>
            <person name="Sharpe A.G."/>
            <person name="Paterson A.H."/>
            <person name="Guan C."/>
            <person name="Wincker P."/>
        </authorList>
    </citation>
    <scope>NUCLEOTIDE SEQUENCE [LARGE SCALE GENOMIC DNA]</scope>
    <source>
        <strain evidence="7">cv. Darmor-bzh</strain>
    </source>
</reference>
<keyword evidence="3 4" id="KW-0472">Membrane</keyword>
<reference evidence="6" key="2">
    <citation type="submission" date="2014-06" db="EMBL/GenBank/DDBJ databases">
        <authorList>
            <person name="Genoscope - CEA"/>
        </authorList>
    </citation>
    <scope>NUCLEOTIDE SEQUENCE</scope>
</reference>
<comment type="subcellular location">
    <subcellularLocation>
        <location evidence="1">Membrane</location>
    </subcellularLocation>
</comment>
<evidence type="ECO:0000313" key="7">
    <source>
        <dbReference type="Proteomes" id="UP000028999"/>
    </source>
</evidence>
<protein>
    <submittedName>
        <fullName evidence="5">(rape) hypothetical protein</fullName>
    </submittedName>
    <submittedName>
        <fullName evidence="6">BnaA05g13340D protein</fullName>
    </submittedName>
</protein>
<dbReference type="EMBL" id="HG994359">
    <property type="protein sequence ID" value="CAF2097040.1"/>
    <property type="molecule type" value="Genomic_DNA"/>
</dbReference>
<evidence type="ECO:0000313" key="6">
    <source>
        <dbReference type="EMBL" id="CDY08285.1"/>
    </source>
</evidence>
<accession>A0A078F1D8</accession>
<dbReference type="EMBL" id="LK031984">
    <property type="protein sequence ID" value="CDY08285.1"/>
    <property type="molecule type" value="Genomic_DNA"/>
</dbReference>
<name>A0A078F1D8_BRANA</name>
<evidence type="ECO:0000256" key="1">
    <source>
        <dbReference type="ARBA" id="ARBA00004370"/>
    </source>
</evidence>
<dbReference type="SUPFAM" id="SSF103506">
    <property type="entry name" value="Mitochondrial carrier"/>
    <property type="match status" value="1"/>
</dbReference>